<evidence type="ECO:0000256" key="3">
    <source>
        <dbReference type="ARBA" id="ARBA00022670"/>
    </source>
</evidence>
<evidence type="ECO:0000256" key="5">
    <source>
        <dbReference type="ARBA" id="ARBA00022801"/>
    </source>
</evidence>
<evidence type="ECO:0000256" key="7">
    <source>
        <dbReference type="ARBA" id="ARBA00022989"/>
    </source>
</evidence>
<gene>
    <name evidence="13" type="ORF">KIPB_001590</name>
</gene>
<dbReference type="InterPro" id="IPR039731">
    <property type="entry name" value="Rce1"/>
</dbReference>
<feature type="transmembrane region" description="Helical" evidence="11">
    <location>
        <begin position="219"/>
        <end position="237"/>
    </location>
</feature>
<feature type="transmembrane region" description="Helical" evidence="11">
    <location>
        <begin position="305"/>
        <end position="326"/>
    </location>
</feature>
<evidence type="ECO:0000313" key="13">
    <source>
        <dbReference type="EMBL" id="GIQ80748.1"/>
    </source>
</evidence>
<evidence type="ECO:0000256" key="10">
    <source>
        <dbReference type="ARBA" id="ARBA00049729"/>
    </source>
</evidence>
<dbReference type="EC" id="3.4.26.1" evidence="10"/>
<dbReference type="GO" id="GO:0071586">
    <property type="term" value="P:CAAX-box protein processing"/>
    <property type="evidence" value="ECO:0007669"/>
    <property type="project" value="InterPro"/>
</dbReference>
<evidence type="ECO:0000259" key="12">
    <source>
        <dbReference type="Pfam" id="PF02517"/>
    </source>
</evidence>
<keyword evidence="3 13" id="KW-0645">Protease</keyword>
<dbReference type="OrthoDB" id="271604at2759"/>
<feature type="transmembrane region" description="Helical" evidence="11">
    <location>
        <begin position="105"/>
        <end position="127"/>
    </location>
</feature>
<evidence type="ECO:0000256" key="11">
    <source>
        <dbReference type="SAM" id="Phobius"/>
    </source>
</evidence>
<evidence type="ECO:0000313" key="14">
    <source>
        <dbReference type="Proteomes" id="UP000265618"/>
    </source>
</evidence>
<evidence type="ECO:0000256" key="2">
    <source>
        <dbReference type="ARBA" id="ARBA00006897"/>
    </source>
</evidence>
<dbReference type="GO" id="GO:0005789">
    <property type="term" value="C:endoplasmic reticulum membrane"/>
    <property type="evidence" value="ECO:0007669"/>
    <property type="project" value="UniProtKB-SubCell"/>
</dbReference>
<dbReference type="PANTHER" id="PTHR13046:SF0">
    <property type="entry name" value="CAAX PRENYL PROTEASE 2"/>
    <property type="match status" value="1"/>
</dbReference>
<dbReference type="EMBL" id="BDIP01000233">
    <property type="protein sequence ID" value="GIQ80748.1"/>
    <property type="molecule type" value="Genomic_DNA"/>
</dbReference>
<keyword evidence="7 11" id="KW-1133">Transmembrane helix</keyword>
<name>A0A9K3CNX8_9EUKA</name>
<dbReference type="Proteomes" id="UP000265618">
    <property type="component" value="Unassembled WGS sequence"/>
</dbReference>
<evidence type="ECO:0000256" key="6">
    <source>
        <dbReference type="ARBA" id="ARBA00022824"/>
    </source>
</evidence>
<comment type="subcellular location">
    <subcellularLocation>
        <location evidence="1">Endoplasmic reticulum membrane</location>
        <topology evidence="1">Multi-pass membrane protein</topology>
    </subcellularLocation>
</comment>
<feature type="transmembrane region" description="Helical" evidence="11">
    <location>
        <begin position="30"/>
        <end position="52"/>
    </location>
</feature>
<dbReference type="PANTHER" id="PTHR13046">
    <property type="entry name" value="PROTEASE U48 CAAX PRENYL PROTEASE RCE1"/>
    <property type="match status" value="1"/>
</dbReference>
<evidence type="ECO:0000256" key="1">
    <source>
        <dbReference type="ARBA" id="ARBA00004477"/>
    </source>
</evidence>
<reference evidence="13 14" key="1">
    <citation type="journal article" date="2018" name="PLoS ONE">
        <title>The draft genome of Kipferlia bialata reveals reductive genome evolution in fornicate parasites.</title>
        <authorList>
            <person name="Tanifuji G."/>
            <person name="Takabayashi S."/>
            <person name="Kume K."/>
            <person name="Takagi M."/>
            <person name="Nakayama T."/>
            <person name="Kamikawa R."/>
            <person name="Inagaki Y."/>
            <person name="Hashimoto T."/>
        </authorList>
    </citation>
    <scope>NUCLEOTIDE SEQUENCE [LARGE SCALE GENOMIC DNA]</scope>
    <source>
        <strain evidence="13">NY0173</strain>
    </source>
</reference>
<keyword evidence="8 11" id="KW-0472">Membrane</keyword>
<keyword evidence="5" id="KW-0378">Hydrolase</keyword>
<sequence length="329" mass="34710">MSTAMVSSVREGVALMAEASVRDTGTDDGWVLWALSLAAPLCFVVSCLIGLLASTGGQTPLSRLAWGVGGSLVGLGLTVGGMYLLQCQGGMHLSSLSVLLDLLLSTPSATQLCVGVCATLSLLACTLIERCVTHRWWDLSPRALCHSYLSVLVAPLAEEITFRACPIACLTQLGLDPVSILLVLPAFFSLAHVVPIMRSYRAIPRPSLLTVIGKGMVKLVYTWGFGLFSSMLVLGTGSTGLAVLSHSICNALGIPNLGALQRRSHHTAARRVSSHQRTQTAKDTTCGTDSPMRVRYLSVYKVHQSVSLCLVGGALVGGVVLAGRLIRVL</sequence>
<evidence type="ECO:0000256" key="8">
    <source>
        <dbReference type="ARBA" id="ARBA00023136"/>
    </source>
</evidence>
<dbReference type="AlphaFoldDB" id="A0A9K3CNX8"/>
<feature type="transmembrane region" description="Helical" evidence="11">
    <location>
        <begin position="177"/>
        <end position="198"/>
    </location>
</feature>
<comment type="caution">
    <text evidence="13">The sequence shown here is derived from an EMBL/GenBank/DDBJ whole genome shotgun (WGS) entry which is preliminary data.</text>
</comment>
<feature type="domain" description="CAAX prenyl protease 2/Lysostaphin resistance protein A-like" evidence="12">
    <location>
        <begin position="147"/>
        <end position="252"/>
    </location>
</feature>
<keyword evidence="6" id="KW-0256">Endoplasmic reticulum</keyword>
<accession>A0A9K3CNX8</accession>
<comment type="similarity">
    <text evidence="2">Belongs to the peptidase U48 family.</text>
</comment>
<keyword evidence="14" id="KW-1185">Reference proteome</keyword>
<keyword evidence="4 11" id="KW-0812">Transmembrane</keyword>
<comment type="catalytic activity">
    <reaction evidence="9">
        <text>Hydrolyzes the peptide bond -P2-(S-farnesyl or geranylgeranyl)C-P1'-P2'-P3'-COOH where P1' and P2' are amino acids with aliphatic sidechains and P3' is any C-terminal residue.</text>
        <dbReference type="EC" id="3.4.26.1"/>
    </reaction>
</comment>
<dbReference type="Pfam" id="PF02517">
    <property type="entry name" value="Rce1-like"/>
    <property type="match status" value="1"/>
</dbReference>
<proteinExistence type="inferred from homology"/>
<feature type="transmembrane region" description="Helical" evidence="11">
    <location>
        <begin position="64"/>
        <end position="85"/>
    </location>
</feature>
<organism evidence="13 14">
    <name type="scientific">Kipferlia bialata</name>
    <dbReference type="NCBI Taxonomy" id="797122"/>
    <lineage>
        <taxon>Eukaryota</taxon>
        <taxon>Metamonada</taxon>
        <taxon>Carpediemonas-like organisms</taxon>
        <taxon>Kipferlia</taxon>
    </lineage>
</organism>
<dbReference type="GO" id="GO:0004222">
    <property type="term" value="F:metalloendopeptidase activity"/>
    <property type="evidence" value="ECO:0007669"/>
    <property type="project" value="InterPro"/>
</dbReference>
<evidence type="ECO:0000256" key="9">
    <source>
        <dbReference type="ARBA" id="ARBA00047280"/>
    </source>
</evidence>
<dbReference type="InterPro" id="IPR003675">
    <property type="entry name" value="Rce1/LyrA-like_dom"/>
</dbReference>
<protein>
    <recommendedName>
        <fullName evidence="10">intramembrane prenyl-peptidase Rce1</fullName>
        <ecNumber evidence="10">3.4.26.1</ecNumber>
    </recommendedName>
</protein>
<evidence type="ECO:0000256" key="4">
    <source>
        <dbReference type="ARBA" id="ARBA00022692"/>
    </source>
</evidence>